<dbReference type="OrthoDB" id="8480302at2"/>
<dbReference type="SUPFAM" id="SSF54913">
    <property type="entry name" value="GlnB-like"/>
    <property type="match status" value="1"/>
</dbReference>
<proteinExistence type="predicted"/>
<evidence type="ECO:0000313" key="2">
    <source>
        <dbReference type="Proteomes" id="UP000184048"/>
    </source>
</evidence>
<sequence>MDYVELRSFDNYMEARIVLNMLQHRDINCHLKDEHILTVDPLLTPALGGIKLMVYHSQAERAWDMMEQAELDYLKSIPCPVCKAHKLKVVSITRQHKCRLSAIISMILNGHSMEVKKVYQCEDCGYDFKELP</sequence>
<keyword evidence="2" id="KW-1185">Reference proteome</keyword>
<name>A0A1M4XUU5_9BACT</name>
<evidence type="ECO:0000313" key="1">
    <source>
        <dbReference type="EMBL" id="SHE97053.1"/>
    </source>
</evidence>
<accession>A0A1M4XUU5</accession>
<dbReference type="STRING" id="1121884.SAMN02745131_01485"/>
<organism evidence="1 2">
    <name type="scientific">Flavisolibacter ginsengisoli DSM 18119</name>
    <dbReference type="NCBI Taxonomy" id="1121884"/>
    <lineage>
        <taxon>Bacteria</taxon>
        <taxon>Pseudomonadati</taxon>
        <taxon>Bacteroidota</taxon>
        <taxon>Chitinophagia</taxon>
        <taxon>Chitinophagales</taxon>
        <taxon>Chitinophagaceae</taxon>
        <taxon>Flavisolibacter</taxon>
    </lineage>
</organism>
<dbReference type="EMBL" id="FQUU01000005">
    <property type="protein sequence ID" value="SHE97053.1"/>
    <property type="molecule type" value="Genomic_DNA"/>
</dbReference>
<dbReference type="RefSeq" id="WP_072834707.1">
    <property type="nucleotide sequence ID" value="NZ_FQUU01000005.1"/>
</dbReference>
<protein>
    <submittedName>
        <fullName evidence="1">Putative signal transducing protein</fullName>
    </submittedName>
</protein>
<dbReference type="AlphaFoldDB" id="A0A1M4XUU5"/>
<dbReference type="Gene3D" id="3.30.70.790">
    <property type="entry name" value="UreE, C-terminal domain"/>
    <property type="match status" value="1"/>
</dbReference>
<dbReference type="InterPro" id="IPR011322">
    <property type="entry name" value="N-reg_PII-like_a/b"/>
</dbReference>
<gene>
    <name evidence="1" type="ORF">SAMN02745131_01485</name>
</gene>
<dbReference type="Proteomes" id="UP000184048">
    <property type="component" value="Unassembled WGS sequence"/>
</dbReference>
<reference evidence="1 2" key="1">
    <citation type="submission" date="2016-11" db="EMBL/GenBank/DDBJ databases">
        <authorList>
            <person name="Jaros S."/>
            <person name="Januszkiewicz K."/>
            <person name="Wedrychowicz H."/>
        </authorList>
    </citation>
    <scope>NUCLEOTIDE SEQUENCE [LARGE SCALE GENOMIC DNA]</scope>
    <source>
        <strain evidence="1 2">DSM 18119</strain>
    </source>
</reference>